<keyword evidence="2" id="KW-1185">Reference proteome</keyword>
<protein>
    <submittedName>
        <fullName evidence="1">Uncharacterized protein</fullName>
    </submittedName>
</protein>
<sequence length="365" mass="40201">MRDTAAPHGSMAHLIENTEDLPLLAPVTRQLSWDRIHELSQAPRHVAGGDPDHRLITSVRRTAAVQRGTRMKKIFMAAQLPGYLAGRLISGFCYRSADLADLRTAAELTVLTGTQPAPGTTTDVVFVLRWRATDPIDYHIPFTTPVDDLAAYPGLAAIPPHERVGPPVLGTGFAPSRHHLVPEFVTADLADLPLPANATIVAHTAEGTEVPLYSYLPEQRAWLRLFGPQWRGLLAGIPGVQPDQEYVATATDPAAPTTRLVGRYQGELYDAVADPPHEFRVLARGRAPHFRMETLARRTSRTVWRGTACTVVRAEGDWLRVRLCRPDAQTIPNLGAQCVDRGVYEAWAPLAECADLRETETRYIL</sequence>
<gene>
    <name evidence="1" type="ORF">GCM10009681_16890</name>
</gene>
<comment type="caution">
    <text evidence="1">The sequence shown here is derived from an EMBL/GenBank/DDBJ whole genome shotgun (WGS) entry which is preliminary data.</text>
</comment>
<evidence type="ECO:0000313" key="1">
    <source>
        <dbReference type="EMBL" id="GAA1746364.1"/>
    </source>
</evidence>
<dbReference type="EMBL" id="BAAALS010000006">
    <property type="protein sequence ID" value="GAA1746364.1"/>
    <property type="molecule type" value="Genomic_DNA"/>
</dbReference>
<proteinExistence type="predicted"/>
<dbReference type="Proteomes" id="UP001500655">
    <property type="component" value="Unassembled WGS sequence"/>
</dbReference>
<evidence type="ECO:0000313" key="2">
    <source>
        <dbReference type="Proteomes" id="UP001500655"/>
    </source>
</evidence>
<accession>A0ABP4W5K9</accession>
<dbReference type="RefSeq" id="WP_344078661.1">
    <property type="nucleotide sequence ID" value="NZ_BAAALS010000006.1"/>
</dbReference>
<organism evidence="1 2">
    <name type="scientific">Luedemannella helvata</name>
    <dbReference type="NCBI Taxonomy" id="349315"/>
    <lineage>
        <taxon>Bacteria</taxon>
        <taxon>Bacillati</taxon>
        <taxon>Actinomycetota</taxon>
        <taxon>Actinomycetes</taxon>
        <taxon>Micromonosporales</taxon>
        <taxon>Micromonosporaceae</taxon>
        <taxon>Luedemannella</taxon>
    </lineage>
</organism>
<name>A0ABP4W5K9_9ACTN</name>
<reference evidence="2" key="1">
    <citation type="journal article" date="2019" name="Int. J. Syst. Evol. Microbiol.">
        <title>The Global Catalogue of Microorganisms (GCM) 10K type strain sequencing project: providing services to taxonomists for standard genome sequencing and annotation.</title>
        <authorList>
            <consortium name="The Broad Institute Genomics Platform"/>
            <consortium name="The Broad Institute Genome Sequencing Center for Infectious Disease"/>
            <person name="Wu L."/>
            <person name="Ma J."/>
        </authorList>
    </citation>
    <scope>NUCLEOTIDE SEQUENCE [LARGE SCALE GENOMIC DNA]</scope>
    <source>
        <strain evidence="2">JCM 13249</strain>
    </source>
</reference>